<comment type="caution">
    <text evidence="3">The sequence shown here is derived from an EMBL/GenBank/DDBJ whole genome shotgun (WGS) entry which is preliminary data.</text>
</comment>
<dbReference type="InterPro" id="IPR036388">
    <property type="entry name" value="WH-like_DNA-bd_sf"/>
</dbReference>
<dbReference type="EMBL" id="JAPDIA010000003">
    <property type="protein sequence ID" value="MDG0809085.1"/>
    <property type="molecule type" value="Genomic_DNA"/>
</dbReference>
<sequence>MEPDTLGALAEPTRLRIVELLRGGQLTVGEIANELHIRQPQASKHLKVLSEAKIVDVYPVANRRIYRLRAQPFQEMNEWLGTFRKFWEDQFGQLDAYLSYIQKENNEEE</sequence>
<dbReference type="PRINTS" id="PR00778">
    <property type="entry name" value="HTHARSR"/>
</dbReference>
<dbReference type="SMART" id="SM00418">
    <property type="entry name" value="HTH_ARSR"/>
    <property type="match status" value="1"/>
</dbReference>
<gene>
    <name evidence="3" type="ORF">OMP40_06615</name>
</gene>
<dbReference type="PANTHER" id="PTHR38600">
    <property type="entry name" value="TRANSCRIPTIONAL REGULATORY PROTEIN"/>
    <property type="match status" value="1"/>
</dbReference>
<evidence type="ECO:0000313" key="3">
    <source>
        <dbReference type="EMBL" id="MDG0809085.1"/>
    </source>
</evidence>
<dbReference type="NCBIfam" id="NF033788">
    <property type="entry name" value="HTH_metalloreg"/>
    <property type="match status" value="1"/>
</dbReference>
<dbReference type="SUPFAM" id="SSF46785">
    <property type="entry name" value="Winged helix' DNA-binding domain"/>
    <property type="match status" value="1"/>
</dbReference>
<evidence type="ECO:0000259" key="2">
    <source>
        <dbReference type="PROSITE" id="PS50987"/>
    </source>
</evidence>
<dbReference type="PANTHER" id="PTHR38600:SF1">
    <property type="entry name" value="TRANSCRIPTIONAL REGULATORY PROTEIN"/>
    <property type="match status" value="1"/>
</dbReference>
<reference evidence="3" key="1">
    <citation type="submission" date="2022-10" db="EMBL/GenBank/DDBJ databases">
        <title>Comparative genomic analysis of Cohnella hashimotonis sp. nov., isolated from the International Space Station.</title>
        <authorList>
            <person name="Simpson A."/>
            <person name="Venkateswaran K."/>
        </authorList>
    </citation>
    <scope>NUCLEOTIDE SEQUENCE</scope>
    <source>
        <strain evidence="3">DSM 28161</strain>
    </source>
</reference>
<keyword evidence="1" id="KW-0238">DNA-binding</keyword>
<name>A0A9X4KQL5_9BACL</name>
<dbReference type="InterPro" id="IPR036390">
    <property type="entry name" value="WH_DNA-bd_sf"/>
</dbReference>
<dbReference type="GO" id="GO:0003677">
    <property type="term" value="F:DNA binding"/>
    <property type="evidence" value="ECO:0007669"/>
    <property type="project" value="UniProtKB-KW"/>
</dbReference>
<keyword evidence="4" id="KW-1185">Reference proteome</keyword>
<protein>
    <submittedName>
        <fullName evidence="3">Metalloregulator ArsR/SmtB family transcription factor</fullName>
    </submittedName>
</protein>
<accession>A0A9X4KQL5</accession>
<feature type="domain" description="HTH arsR-type" evidence="2">
    <location>
        <begin position="1"/>
        <end position="88"/>
    </location>
</feature>
<evidence type="ECO:0000313" key="4">
    <source>
        <dbReference type="Proteomes" id="UP001153404"/>
    </source>
</evidence>
<dbReference type="AlphaFoldDB" id="A0A9X4KQL5"/>
<organism evidence="3 4">
    <name type="scientific">Cohnella rhizosphaerae</name>
    <dbReference type="NCBI Taxonomy" id="1457232"/>
    <lineage>
        <taxon>Bacteria</taxon>
        <taxon>Bacillati</taxon>
        <taxon>Bacillota</taxon>
        <taxon>Bacilli</taxon>
        <taxon>Bacillales</taxon>
        <taxon>Paenibacillaceae</taxon>
        <taxon>Cohnella</taxon>
    </lineage>
</organism>
<dbReference type="GO" id="GO:0003700">
    <property type="term" value="F:DNA-binding transcription factor activity"/>
    <property type="evidence" value="ECO:0007669"/>
    <property type="project" value="InterPro"/>
</dbReference>
<dbReference type="PROSITE" id="PS50987">
    <property type="entry name" value="HTH_ARSR_2"/>
    <property type="match status" value="1"/>
</dbReference>
<proteinExistence type="predicted"/>
<dbReference type="Proteomes" id="UP001153404">
    <property type="component" value="Unassembled WGS sequence"/>
</dbReference>
<dbReference type="CDD" id="cd00090">
    <property type="entry name" value="HTH_ARSR"/>
    <property type="match status" value="1"/>
</dbReference>
<dbReference type="RefSeq" id="WP_277530161.1">
    <property type="nucleotide sequence ID" value="NZ_JAPDIA010000003.1"/>
</dbReference>
<dbReference type="InterPro" id="IPR011991">
    <property type="entry name" value="ArsR-like_HTH"/>
</dbReference>
<dbReference type="Pfam" id="PF12840">
    <property type="entry name" value="HTH_20"/>
    <property type="match status" value="1"/>
</dbReference>
<evidence type="ECO:0000256" key="1">
    <source>
        <dbReference type="ARBA" id="ARBA00023125"/>
    </source>
</evidence>
<dbReference type="InterPro" id="IPR001845">
    <property type="entry name" value="HTH_ArsR_DNA-bd_dom"/>
</dbReference>
<dbReference type="Gene3D" id="1.10.10.10">
    <property type="entry name" value="Winged helix-like DNA-binding domain superfamily/Winged helix DNA-binding domain"/>
    <property type="match status" value="1"/>
</dbReference>